<evidence type="ECO:0000313" key="4">
    <source>
        <dbReference type="EMBL" id="MBP2472433.1"/>
    </source>
</evidence>
<dbReference type="InterPro" id="IPR008030">
    <property type="entry name" value="NmrA-like"/>
</dbReference>
<feature type="domain" description="NmrA-like" evidence="3">
    <location>
        <begin position="4"/>
        <end position="291"/>
    </location>
</feature>
<dbReference type="RefSeq" id="WP_086781041.1">
    <property type="nucleotide sequence ID" value="NZ_JAGIOO010000001.1"/>
</dbReference>
<dbReference type="Proteomes" id="UP001519363">
    <property type="component" value="Unassembled WGS sequence"/>
</dbReference>
<reference evidence="4 5" key="1">
    <citation type="submission" date="2021-03" db="EMBL/GenBank/DDBJ databases">
        <title>Sequencing the genomes of 1000 actinobacteria strains.</title>
        <authorList>
            <person name="Klenk H.-P."/>
        </authorList>
    </citation>
    <scope>NUCLEOTIDE SEQUENCE [LARGE SCALE GENOMIC DNA]</scope>
    <source>
        <strain evidence="4 5">DSM 44580</strain>
    </source>
</reference>
<dbReference type="EMBL" id="JAGIOO010000001">
    <property type="protein sequence ID" value="MBP2472433.1"/>
    <property type="molecule type" value="Genomic_DNA"/>
</dbReference>
<accession>A0ABS5A762</accession>
<dbReference type="CDD" id="cd05251">
    <property type="entry name" value="NmrA_like_SDR_a"/>
    <property type="match status" value="1"/>
</dbReference>
<dbReference type="PANTHER" id="PTHR42748:SF7">
    <property type="entry name" value="NMRA LIKE REDOX SENSOR 1-RELATED"/>
    <property type="match status" value="1"/>
</dbReference>
<dbReference type="SUPFAM" id="SSF51735">
    <property type="entry name" value="NAD(P)-binding Rossmann-fold domains"/>
    <property type="match status" value="1"/>
</dbReference>
<dbReference type="InterPro" id="IPR036291">
    <property type="entry name" value="NAD(P)-bd_dom_sf"/>
</dbReference>
<dbReference type="Gene3D" id="3.40.50.720">
    <property type="entry name" value="NAD(P)-binding Rossmann-like Domain"/>
    <property type="match status" value="1"/>
</dbReference>
<comment type="caution">
    <text evidence="4">The sequence shown here is derived from an EMBL/GenBank/DDBJ whole genome shotgun (WGS) entry which is preliminary data.</text>
</comment>
<organism evidence="4 5">
    <name type="scientific">Crossiella equi</name>
    <dbReference type="NCBI Taxonomy" id="130796"/>
    <lineage>
        <taxon>Bacteria</taxon>
        <taxon>Bacillati</taxon>
        <taxon>Actinomycetota</taxon>
        <taxon>Actinomycetes</taxon>
        <taxon>Pseudonocardiales</taxon>
        <taxon>Pseudonocardiaceae</taxon>
        <taxon>Crossiella</taxon>
    </lineage>
</organism>
<protein>
    <submittedName>
        <fullName evidence="4">Uncharacterized protein YbjT (DUF2867 family)</fullName>
    </submittedName>
</protein>
<dbReference type="Pfam" id="PF05368">
    <property type="entry name" value="NmrA"/>
    <property type="match status" value="1"/>
</dbReference>
<evidence type="ECO:0000259" key="3">
    <source>
        <dbReference type="Pfam" id="PF05368"/>
    </source>
</evidence>
<comment type="similarity">
    <text evidence="1">Belongs to the NmrA-type oxidoreductase family.</text>
</comment>
<proteinExistence type="inferred from homology"/>
<keyword evidence="5" id="KW-1185">Reference proteome</keyword>
<name>A0ABS5A762_9PSEU</name>
<sequence>MSDKKIIAVVGATGAQGGGIARAILDDPTGPFALRALTRDVNSPAARALAERGAEVVAADLDDEASVRRAFQGAYGAFVVTNFWADRTPEQEAARDRAQMEIDQARTAAAAAKAEGLKHVVWSTLDDSRPVLDFLGSDAPTLMGRFKVPHFDAKAEADAFFREQGVPTTFLQTTMYYESVTGGMKPQRGEDGTLALVMPMGDSTLTLVAVEDIGRTAYGIFLKGSEFIGRTVGIAGEHLTGKELAEILAESAGEPVEYRPLTIEQFRGDGSFPISEAAANIQFYQEADAYFVRTRDIALTRELNPRLVGLREWLRTQPSWV</sequence>
<evidence type="ECO:0000256" key="2">
    <source>
        <dbReference type="ARBA" id="ARBA00022857"/>
    </source>
</evidence>
<dbReference type="Gene3D" id="3.90.25.10">
    <property type="entry name" value="UDP-galactose 4-epimerase, domain 1"/>
    <property type="match status" value="1"/>
</dbReference>
<evidence type="ECO:0000313" key="5">
    <source>
        <dbReference type="Proteomes" id="UP001519363"/>
    </source>
</evidence>
<dbReference type="InterPro" id="IPR051164">
    <property type="entry name" value="NmrA-like_oxidored"/>
</dbReference>
<dbReference type="PANTHER" id="PTHR42748">
    <property type="entry name" value="NITROGEN METABOLITE REPRESSION PROTEIN NMRA FAMILY MEMBER"/>
    <property type="match status" value="1"/>
</dbReference>
<evidence type="ECO:0000256" key="1">
    <source>
        <dbReference type="ARBA" id="ARBA00006328"/>
    </source>
</evidence>
<gene>
    <name evidence="4" type="ORF">JOF53_001305</name>
</gene>
<keyword evidence="2" id="KW-0521">NADP</keyword>